<organism evidence="2 3">
    <name type="scientific">Dreissena polymorpha</name>
    <name type="common">Zebra mussel</name>
    <name type="synonym">Mytilus polymorpha</name>
    <dbReference type="NCBI Taxonomy" id="45954"/>
    <lineage>
        <taxon>Eukaryota</taxon>
        <taxon>Metazoa</taxon>
        <taxon>Spiralia</taxon>
        <taxon>Lophotrochozoa</taxon>
        <taxon>Mollusca</taxon>
        <taxon>Bivalvia</taxon>
        <taxon>Autobranchia</taxon>
        <taxon>Heteroconchia</taxon>
        <taxon>Euheterodonta</taxon>
        <taxon>Imparidentia</taxon>
        <taxon>Neoheterodontei</taxon>
        <taxon>Myida</taxon>
        <taxon>Dreissenoidea</taxon>
        <taxon>Dreissenidae</taxon>
        <taxon>Dreissena</taxon>
    </lineage>
</organism>
<keyword evidence="3" id="KW-1185">Reference proteome</keyword>
<accession>A0A9D4S4U7</accession>
<feature type="region of interest" description="Disordered" evidence="1">
    <location>
        <begin position="506"/>
        <end position="528"/>
    </location>
</feature>
<comment type="caution">
    <text evidence="2">The sequence shown here is derived from an EMBL/GenBank/DDBJ whole genome shotgun (WGS) entry which is preliminary data.</text>
</comment>
<evidence type="ECO:0000313" key="3">
    <source>
        <dbReference type="Proteomes" id="UP000828390"/>
    </source>
</evidence>
<feature type="region of interest" description="Disordered" evidence="1">
    <location>
        <begin position="1"/>
        <end position="136"/>
    </location>
</feature>
<feature type="compositionally biased region" description="Polar residues" evidence="1">
    <location>
        <begin position="564"/>
        <end position="574"/>
    </location>
</feature>
<name>A0A9D4S4U7_DREPO</name>
<feature type="region of interest" description="Disordered" evidence="1">
    <location>
        <begin position="257"/>
        <end position="290"/>
    </location>
</feature>
<proteinExistence type="predicted"/>
<dbReference type="Proteomes" id="UP000828390">
    <property type="component" value="Unassembled WGS sequence"/>
</dbReference>
<gene>
    <name evidence="2" type="ORF">DPMN_014710</name>
</gene>
<feature type="compositionally biased region" description="Basic and acidic residues" evidence="1">
    <location>
        <begin position="45"/>
        <end position="65"/>
    </location>
</feature>
<protein>
    <submittedName>
        <fullName evidence="2">Uncharacterized protein</fullName>
    </submittedName>
</protein>
<sequence length="930" mass="100634">MREPPPSSHETYSYGTFPGSIDQSSSRQTSTLGNVQDKRKRKKKTNNEEVKKAEDIDNYKGRLPLEEVLSFIGGQNEPNRKPKKPAATTDDIPSKTQKASKKSKDKKQKSPLAVVSNSSEVTSKGVHSAQEATFNDPVAVSVMGNSGAKSDFDKPVANGDIAGVYSNREDVEHSLLKPKPTVTEKTVSASDSKKEKDILVNRKEIIPKDERKEIIPKDEIVELTINQVDDTNVGFTKIENNKKKAKLPKAEKTEMIFSKSEEDSNSLNSVTVKQKNAKNKKSKPASPTVKMETETEVVEVTTSACVPSLSSDDLLDNFIFTDLDLKIPKEEDFQVVGKKKKKVTTNEKEKPNHFIPPGANHKSNRRLDEKRSVAAVVNHKIAHHVVSPQGLSGDNEGRTRDLSPSAFPALTVTKSGRQAAQEGRRNSTGDVPIPTGLKSQDDSDIESVKSLPATQGSGLGDCALSPRFSYARMAATVSAKPADIEQQIEQAVCGGNCDLEPKQAVWKGSPTERRHSIGSSPEVVNKNTASNSQTVGNAVKGGCQDHILADAALKPKDTKKSVGAKTTQTSSGSNAKNVKLKVGSINHSEDIAVSCGSDTSQSESRKISANAKLFPSPIQSSEPVFSFIANLSPDSATIENSAELLRQDANFENSSIVSSCSGNSSVTNATVVSVHKLENSKIRPPNGSYGRKQKSVIFLDKRVEETPNLGISFGFDSSESEAQSEKALPEPDQCHLRIKPDSDSKNPVTTQINDIVVSETSISASKASCVPSRQLDTQTSKLSSVSDASSESVNKSQIVRLNGLVSHASQGDYMDLKKEENDRNIVPPAENSSDVIVESQKLYVSNELGGENLVYYGECVNAVKKLVSVPSPTNGPHLYCGLARYQAREESPSNFNINEAAYFLTRGWCIKKTICVISMCNTEILGSISL</sequence>
<dbReference type="EMBL" id="JAIWYP010000001">
    <property type="protein sequence ID" value="KAH3890625.1"/>
    <property type="molecule type" value="Genomic_DNA"/>
</dbReference>
<feature type="region of interest" description="Disordered" evidence="1">
    <location>
        <begin position="342"/>
        <end position="366"/>
    </location>
</feature>
<feature type="compositionally biased region" description="Polar residues" evidence="1">
    <location>
        <begin position="21"/>
        <end position="34"/>
    </location>
</feature>
<feature type="region of interest" description="Disordered" evidence="1">
    <location>
        <begin position="554"/>
        <end position="574"/>
    </location>
</feature>
<dbReference type="AlphaFoldDB" id="A0A9D4S4U7"/>
<feature type="compositionally biased region" description="Polar residues" evidence="1">
    <location>
        <begin position="265"/>
        <end position="274"/>
    </location>
</feature>
<reference evidence="2" key="1">
    <citation type="journal article" date="2019" name="bioRxiv">
        <title>The Genome of the Zebra Mussel, Dreissena polymorpha: A Resource for Invasive Species Research.</title>
        <authorList>
            <person name="McCartney M.A."/>
            <person name="Auch B."/>
            <person name="Kono T."/>
            <person name="Mallez S."/>
            <person name="Zhang Y."/>
            <person name="Obille A."/>
            <person name="Becker A."/>
            <person name="Abrahante J.E."/>
            <person name="Garbe J."/>
            <person name="Badalamenti J.P."/>
            <person name="Herman A."/>
            <person name="Mangelson H."/>
            <person name="Liachko I."/>
            <person name="Sullivan S."/>
            <person name="Sone E.D."/>
            <person name="Koren S."/>
            <person name="Silverstein K.A.T."/>
            <person name="Beckman K.B."/>
            <person name="Gohl D.M."/>
        </authorList>
    </citation>
    <scope>NUCLEOTIDE SEQUENCE</scope>
    <source>
        <strain evidence="2">Duluth1</strain>
        <tissue evidence="2">Whole animal</tissue>
    </source>
</reference>
<feature type="compositionally biased region" description="Basic residues" evidence="1">
    <location>
        <begin position="98"/>
        <end position="109"/>
    </location>
</feature>
<evidence type="ECO:0000313" key="2">
    <source>
        <dbReference type="EMBL" id="KAH3890625.1"/>
    </source>
</evidence>
<feature type="region of interest" description="Disordered" evidence="1">
    <location>
        <begin position="387"/>
        <end position="456"/>
    </location>
</feature>
<reference evidence="2" key="2">
    <citation type="submission" date="2020-11" db="EMBL/GenBank/DDBJ databases">
        <authorList>
            <person name="McCartney M.A."/>
            <person name="Auch B."/>
            <person name="Kono T."/>
            <person name="Mallez S."/>
            <person name="Becker A."/>
            <person name="Gohl D.M."/>
            <person name="Silverstein K.A.T."/>
            <person name="Koren S."/>
            <person name="Bechman K.B."/>
            <person name="Herman A."/>
            <person name="Abrahante J.E."/>
            <person name="Garbe J."/>
        </authorList>
    </citation>
    <scope>NUCLEOTIDE SEQUENCE</scope>
    <source>
        <strain evidence="2">Duluth1</strain>
        <tissue evidence="2">Whole animal</tissue>
    </source>
</reference>
<evidence type="ECO:0000256" key="1">
    <source>
        <dbReference type="SAM" id="MobiDB-lite"/>
    </source>
</evidence>